<accession>A0A919DMR0</accession>
<dbReference type="AlphaFoldDB" id="A0A919DMR0"/>
<dbReference type="GO" id="GO:0050532">
    <property type="term" value="F:2-phosphosulfolactate phosphatase activity"/>
    <property type="evidence" value="ECO:0007669"/>
    <property type="project" value="InterPro"/>
</dbReference>
<dbReference type="GO" id="GO:0000287">
    <property type="term" value="F:magnesium ion binding"/>
    <property type="evidence" value="ECO:0007669"/>
    <property type="project" value="InterPro"/>
</dbReference>
<proteinExistence type="predicted"/>
<keyword evidence="2" id="KW-1185">Reference proteome</keyword>
<sequence length="93" mass="9786">MVAGATARFLRTESSGPVTFVVTGDGGRAAEDLACAEYIGRSLAGCDAEAAPYLHRARNPWAAADLNGRTKWLAASPRVDETVGRPGLRAITR</sequence>
<reference evidence="1" key="1">
    <citation type="journal article" date="2014" name="Int. J. Syst. Evol. Microbiol.">
        <title>Complete genome sequence of Corynebacterium casei LMG S-19264T (=DSM 44701T), isolated from a smear-ripened cheese.</title>
        <authorList>
            <consortium name="US DOE Joint Genome Institute (JGI-PGF)"/>
            <person name="Walter F."/>
            <person name="Albersmeier A."/>
            <person name="Kalinowski J."/>
            <person name="Ruckert C."/>
        </authorList>
    </citation>
    <scope>NUCLEOTIDE SEQUENCE</scope>
    <source>
        <strain evidence="1">JCM 3302</strain>
    </source>
</reference>
<dbReference type="Proteomes" id="UP000641386">
    <property type="component" value="Unassembled WGS sequence"/>
</dbReference>
<dbReference type="SUPFAM" id="SSF142823">
    <property type="entry name" value="ComB-like"/>
    <property type="match status" value="1"/>
</dbReference>
<reference evidence="1" key="2">
    <citation type="submission" date="2020-09" db="EMBL/GenBank/DDBJ databases">
        <authorList>
            <person name="Sun Q."/>
            <person name="Ohkuma M."/>
        </authorList>
    </citation>
    <scope>NUCLEOTIDE SEQUENCE</scope>
    <source>
        <strain evidence="1">JCM 3302</strain>
    </source>
</reference>
<evidence type="ECO:0000313" key="1">
    <source>
        <dbReference type="EMBL" id="GHE58125.1"/>
    </source>
</evidence>
<evidence type="ECO:0008006" key="3">
    <source>
        <dbReference type="Google" id="ProtNLM"/>
    </source>
</evidence>
<name>A0A919DMR0_9ACTN</name>
<dbReference type="InterPro" id="IPR036702">
    <property type="entry name" value="ComB-like_sf"/>
</dbReference>
<comment type="caution">
    <text evidence="1">The sequence shown here is derived from an EMBL/GenBank/DDBJ whole genome shotgun (WGS) entry which is preliminary data.</text>
</comment>
<evidence type="ECO:0000313" key="2">
    <source>
        <dbReference type="Proteomes" id="UP000641386"/>
    </source>
</evidence>
<gene>
    <name evidence="1" type="ORF">GCM10014715_08810</name>
</gene>
<organism evidence="1 2">
    <name type="scientific">Streptomyces spiralis</name>
    <dbReference type="NCBI Taxonomy" id="66376"/>
    <lineage>
        <taxon>Bacteria</taxon>
        <taxon>Bacillati</taxon>
        <taxon>Actinomycetota</taxon>
        <taxon>Actinomycetes</taxon>
        <taxon>Kitasatosporales</taxon>
        <taxon>Streptomycetaceae</taxon>
        <taxon>Streptomyces</taxon>
    </lineage>
</organism>
<dbReference type="EMBL" id="BNBC01000003">
    <property type="protein sequence ID" value="GHE58125.1"/>
    <property type="molecule type" value="Genomic_DNA"/>
</dbReference>
<protein>
    <recommendedName>
        <fullName evidence="3">2-phosphosulfolactate phosphatase</fullName>
    </recommendedName>
</protein>